<evidence type="ECO:0000313" key="2">
    <source>
        <dbReference type="Proteomes" id="UP000198863"/>
    </source>
</evidence>
<organism evidence="1 2">
    <name type="scientific">Klenkia brasiliensis</name>
    <dbReference type="NCBI Taxonomy" id="333142"/>
    <lineage>
        <taxon>Bacteria</taxon>
        <taxon>Bacillati</taxon>
        <taxon>Actinomycetota</taxon>
        <taxon>Actinomycetes</taxon>
        <taxon>Geodermatophilales</taxon>
        <taxon>Geodermatophilaceae</taxon>
        <taxon>Klenkia</taxon>
    </lineage>
</organism>
<reference evidence="2" key="1">
    <citation type="submission" date="2016-10" db="EMBL/GenBank/DDBJ databases">
        <authorList>
            <person name="Varghese N."/>
            <person name="Submissions S."/>
        </authorList>
    </citation>
    <scope>NUCLEOTIDE SEQUENCE [LARGE SCALE GENOMIC DNA]</scope>
    <source>
        <strain evidence="2">DSM 44526</strain>
    </source>
</reference>
<dbReference type="Proteomes" id="UP000198863">
    <property type="component" value="Unassembled WGS sequence"/>
</dbReference>
<dbReference type="SUPFAM" id="SSF159245">
    <property type="entry name" value="AttH-like"/>
    <property type="match status" value="1"/>
</dbReference>
<dbReference type="OrthoDB" id="333076at2"/>
<evidence type="ECO:0000313" key="1">
    <source>
        <dbReference type="EMBL" id="SDG34172.1"/>
    </source>
</evidence>
<protein>
    <submittedName>
        <fullName evidence="1">Uncharacterized protein</fullName>
    </submittedName>
</protein>
<proteinExistence type="predicted"/>
<sequence length="375" mass="41427">MTDLSVGDDFFAEQFPLSPIDDFMVHQTPDPVRVSWTGDPRAYERYWMVAHDATGEVMVATGGSIYPNLDRAEAYAVVVRGGRHTAVRSFRPLGVDRTDLRVGPIAPQIIRGLREWRYVLEPNEQGISWDITFTDTTRQVFREPLSDSAHGTPPGRRGDVTAGFEGFGTVSGWVEVDGARVELGPGSAGTRDRHWGTGRGVGGPAMSLGGRLHVGTNGNAFVPFADWTLWGDRVYYPFGHATPGATKVLKPTRRLRFDPDTQVFVEGVVDYRLVTGQTRQLHYERIGEQTAYLRCGMYGGTPDGDIHQGSYDGPPMTEGETHDLTELRQRIGLRGLDEHLCRVTCDDETVIGVYQTIDPLAFEACTAGRPGWDLL</sequence>
<dbReference type="RefSeq" id="WP_091062783.1">
    <property type="nucleotide sequence ID" value="NZ_FNCF01000003.1"/>
</dbReference>
<accession>A0A1G7TGF0</accession>
<dbReference type="EMBL" id="FNCF01000003">
    <property type="protein sequence ID" value="SDG34172.1"/>
    <property type="molecule type" value="Genomic_DNA"/>
</dbReference>
<name>A0A1G7TGF0_9ACTN</name>
<keyword evidence="2" id="KW-1185">Reference proteome</keyword>
<gene>
    <name evidence="1" type="ORF">SAMN05660324_2462</name>
</gene>
<dbReference type="AlphaFoldDB" id="A0A1G7TGF0"/>